<name>A0A2U3LAJ1_9BACT</name>
<feature type="domain" description="Non-reducing end beta-L-arabinofuranosidase-like GH127 middle" evidence="2">
    <location>
        <begin position="438"/>
        <end position="535"/>
    </location>
</feature>
<sequence>MCDQQEGLSLEKVVRGADLDRREFLRLALMSSGVALAPTPFFGVDNVSSAPGAAYAKFRSLPPGAVRPAGWLRLYLEKQAQQLGSKLADVSWPFTGAYWDGEEKAESWWPWEQRAYWIDGAGRLALVLNDEQLMQRVGAPIDYTLTHAGANRYLGPQNFSDPKGDFHRWPHAIFFRALAAFSEAQQRNDIPDLMRQHYLSDQASYSEPLRNIMNVESMLWCYGQTGDQKLLALAENAWRDYLKFAGETEHGNLSEMQVYGAGPIMAHGVTYIETAKQPAILYLYTGNEEYLRFALAAQRRIFDHHMLIDGIPSTTEDYRTRTALDSHETCDIADHTWSWGYMLMATGDGLWADRVERACLNAGMGCLKKDWKALQYLSCPNQFLATLNSDHNVLIHGGRLMSFQPNPGEDSACCAGNVHRVFPNYVIRMWMKDADDGLAATLYGPSKLSTTVGKDRREIEIVQETDYPFGEKIDFIIGTRQPVEFPLSLRIPEWCSAPALAMNGKPIPLPPINRGFVQLRRRFRANDKISLTLPMKFSTSRWPQNGIGIEHGPLVYSLAIQEKWTSVVEQKYSTEEFPDWNAVPVSSWEYGLMTNAGTSAVRATLERKPMTADPWTDPPVSVKVEARKIEGWDLQKNPDNPEQMFTPPLPDVQTARMNEAAEHITLTPYGATHLRLTIFPELTKQSRKTSG</sequence>
<dbReference type="SUPFAM" id="SSF48208">
    <property type="entry name" value="Six-hairpin glycosidases"/>
    <property type="match status" value="1"/>
</dbReference>
<dbReference type="OrthoDB" id="9757939at2"/>
<dbReference type="InterPro" id="IPR049174">
    <property type="entry name" value="Beta-AFase-like"/>
</dbReference>
<dbReference type="EMBL" id="OMOD01000188">
    <property type="protein sequence ID" value="SPF48896.1"/>
    <property type="molecule type" value="Genomic_DNA"/>
</dbReference>
<dbReference type="InterPro" id="IPR008928">
    <property type="entry name" value="6-hairpin_glycosidase_sf"/>
</dbReference>
<dbReference type="Pfam" id="PF07944">
    <property type="entry name" value="Beta-AFase-like_GH127_cat"/>
    <property type="match status" value="1"/>
</dbReference>
<dbReference type="PROSITE" id="PS51318">
    <property type="entry name" value="TAT"/>
    <property type="match status" value="1"/>
</dbReference>
<proteinExistence type="predicted"/>
<dbReference type="InterPro" id="IPR049046">
    <property type="entry name" value="Beta-AFase-like_GH127_middle"/>
</dbReference>
<dbReference type="Pfam" id="PF20736">
    <property type="entry name" value="Glyco_hydro127M"/>
    <property type="match status" value="1"/>
</dbReference>
<gene>
    <name evidence="3" type="ORF">SBA1_90032</name>
</gene>
<dbReference type="InterPro" id="IPR012878">
    <property type="entry name" value="Beta-AFase-like_GH127_cat"/>
</dbReference>
<dbReference type="AlphaFoldDB" id="A0A2U3LAJ1"/>
<dbReference type="PANTHER" id="PTHR43465">
    <property type="entry name" value="DUF1680 DOMAIN PROTEIN (AFU_ORTHOLOGUE AFUA_1G08910)"/>
    <property type="match status" value="1"/>
</dbReference>
<accession>A0A2U3LAJ1</accession>
<reference evidence="4" key="1">
    <citation type="submission" date="2018-02" db="EMBL/GenBank/DDBJ databases">
        <authorList>
            <person name="Hausmann B."/>
        </authorList>
    </citation>
    <scope>NUCLEOTIDE SEQUENCE [LARGE SCALE GENOMIC DNA]</scope>
    <source>
        <strain evidence="4">Peat soil MAG SbA1</strain>
    </source>
</reference>
<evidence type="ECO:0000313" key="3">
    <source>
        <dbReference type="EMBL" id="SPF48896.1"/>
    </source>
</evidence>
<dbReference type="InterPro" id="IPR006311">
    <property type="entry name" value="TAT_signal"/>
</dbReference>
<evidence type="ECO:0000259" key="2">
    <source>
        <dbReference type="Pfam" id="PF20736"/>
    </source>
</evidence>
<evidence type="ECO:0000259" key="1">
    <source>
        <dbReference type="Pfam" id="PF07944"/>
    </source>
</evidence>
<protein>
    <submittedName>
        <fullName evidence="3">Uncharacterized protein</fullName>
    </submittedName>
</protein>
<dbReference type="Proteomes" id="UP000238701">
    <property type="component" value="Unassembled WGS sequence"/>
</dbReference>
<dbReference type="GO" id="GO:0005975">
    <property type="term" value="P:carbohydrate metabolic process"/>
    <property type="evidence" value="ECO:0007669"/>
    <property type="project" value="InterPro"/>
</dbReference>
<organism evidence="3 4">
    <name type="scientific">Candidatus Sulfotelmatobacter kueseliae</name>
    <dbReference type="NCBI Taxonomy" id="2042962"/>
    <lineage>
        <taxon>Bacteria</taxon>
        <taxon>Pseudomonadati</taxon>
        <taxon>Acidobacteriota</taxon>
        <taxon>Terriglobia</taxon>
        <taxon>Terriglobales</taxon>
        <taxon>Candidatus Korobacteraceae</taxon>
        <taxon>Candidatus Sulfotelmatobacter</taxon>
    </lineage>
</organism>
<dbReference type="PANTHER" id="PTHR43465:SF2">
    <property type="entry name" value="DUF1680 DOMAIN PROTEIN (AFU_ORTHOLOGUE AFUA_1G08910)"/>
    <property type="match status" value="1"/>
</dbReference>
<feature type="domain" description="Non-reducing end beta-L-arabinofuranosidase-like GH127 catalytic" evidence="1">
    <location>
        <begin position="207"/>
        <end position="424"/>
    </location>
</feature>
<evidence type="ECO:0000313" key="4">
    <source>
        <dbReference type="Proteomes" id="UP000238701"/>
    </source>
</evidence>